<comment type="caution">
    <text evidence="2">The sequence shown here is derived from an EMBL/GenBank/DDBJ whole genome shotgun (WGS) entry which is preliminary data.</text>
</comment>
<keyword evidence="3" id="KW-1185">Reference proteome</keyword>
<evidence type="ECO:0000256" key="1">
    <source>
        <dbReference type="SAM" id="SignalP"/>
    </source>
</evidence>
<feature type="chain" id="PRO_5035227449" evidence="1">
    <location>
        <begin position="24"/>
        <end position="64"/>
    </location>
</feature>
<organism evidence="2 3">
    <name type="scientific">Cotesia congregata</name>
    <name type="common">Parasitoid wasp</name>
    <name type="synonym">Apanteles congregatus</name>
    <dbReference type="NCBI Taxonomy" id="51543"/>
    <lineage>
        <taxon>Eukaryota</taxon>
        <taxon>Metazoa</taxon>
        <taxon>Ecdysozoa</taxon>
        <taxon>Arthropoda</taxon>
        <taxon>Hexapoda</taxon>
        <taxon>Insecta</taxon>
        <taxon>Pterygota</taxon>
        <taxon>Neoptera</taxon>
        <taxon>Endopterygota</taxon>
        <taxon>Hymenoptera</taxon>
        <taxon>Apocrita</taxon>
        <taxon>Ichneumonoidea</taxon>
        <taxon>Braconidae</taxon>
        <taxon>Microgastrinae</taxon>
        <taxon>Cotesia</taxon>
    </lineage>
</organism>
<proteinExistence type="predicted"/>
<accession>A0A8J2H6L0</accession>
<dbReference type="Proteomes" id="UP000786811">
    <property type="component" value="Unassembled WGS sequence"/>
</dbReference>
<evidence type="ECO:0000313" key="3">
    <source>
        <dbReference type="Proteomes" id="UP000786811"/>
    </source>
</evidence>
<dbReference type="EMBL" id="CAJNRD030001117">
    <property type="protein sequence ID" value="CAG5078679.1"/>
    <property type="molecule type" value="Genomic_DNA"/>
</dbReference>
<sequence>MSKIILAIFLIVLCGLIFVTVDARINNPCKTNRDCDKFNEYCETQGDENGNYAGMTCQDINLLV</sequence>
<gene>
    <name evidence="2" type="ORF">HICCMSTLAB_LOCUS2809</name>
</gene>
<name>A0A8J2H6L0_COTCN</name>
<reference evidence="2" key="1">
    <citation type="submission" date="2021-04" db="EMBL/GenBank/DDBJ databases">
        <authorList>
            <person name="Chebbi M.A.C M."/>
        </authorList>
    </citation>
    <scope>NUCLEOTIDE SEQUENCE</scope>
</reference>
<keyword evidence="1" id="KW-0732">Signal</keyword>
<feature type="signal peptide" evidence="1">
    <location>
        <begin position="1"/>
        <end position="23"/>
    </location>
</feature>
<dbReference type="AlphaFoldDB" id="A0A8J2H6L0"/>
<evidence type="ECO:0000313" key="2">
    <source>
        <dbReference type="EMBL" id="CAG5078679.1"/>
    </source>
</evidence>
<protein>
    <submittedName>
        <fullName evidence="2">Venom peptide 80-5a</fullName>
    </submittedName>
</protein>